<dbReference type="EMBL" id="PNBA02000017">
    <property type="protein sequence ID" value="KAG6395365.1"/>
    <property type="molecule type" value="Genomic_DNA"/>
</dbReference>
<dbReference type="InterPro" id="IPR032675">
    <property type="entry name" value="LRR_dom_sf"/>
</dbReference>
<dbReference type="SUPFAM" id="SSF52047">
    <property type="entry name" value="RNI-like"/>
    <property type="match status" value="1"/>
</dbReference>
<reference evidence="3" key="2">
    <citation type="submission" date="2020-08" db="EMBL/GenBank/DDBJ databases">
        <title>Plant Genome Project.</title>
        <authorList>
            <person name="Zhang R.-G."/>
        </authorList>
    </citation>
    <scope>NUCLEOTIDE SEQUENCE</scope>
    <source>
        <strain evidence="3">Huo1</strain>
        <tissue evidence="3">Leaf</tissue>
    </source>
</reference>
<dbReference type="SMART" id="SM00256">
    <property type="entry name" value="FBOX"/>
    <property type="match status" value="1"/>
</dbReference>
<evidence type="ECO:0000313" key="3">
    <source>
        <dbReference type="EMBL" id="KAG6395365.1"/>
    </source>
</evidence>
<reference evidence="3" key="1">
    <citation type="submission" date="2018-01" db="EMBL/GenBank/DDBJ databases">
        <authorList>
            <person name="Mao J.F."/>
        </authorList>
    </citation>
    <scope>NUCLEOTIDE SEQUENCE</scope>
    <source>
        <strain evidence="3">Huo1</strain>
        <tissue evidence="3">Leaf</tissue>
    </source>
</reference>
<dbReference type="SUPFAM" id="SSF81383">
    <property type="entry name" value="F-box domain"/>
    <property type="match status" value="1"/>
</dbReference>
<dbReference type="AlphaFoldDB" id="A0A8X8WIH4"/>
<feature type="domain" description="F-box" evidence="2">
    <location>
        <begin position="320"/>
        <end position="359"/>
    </location>
</feature>
<keyword evidence="4" id="KW-1185">Reference proteome</keyword>
<feature type="region of interest" description="Disordered" evidence="1">
    <location>
        <begin position="293"/>
        <end position="312"/>
    </location>
</feature>
<dbReference type="Proteomes" id="UP000298416">
    <property type="component" value="Unassembled WGS sequence"/>
</dbReference>
<sequence length="742" mass="82817">MASSSSSSSSHHHPLPPSFTATAAPPPTPSFSSDLPSSTSSDLLSNLLHRLPPSLSLPTTRRPSPLPPPSIPLSDLTPSNLLPASTEFGFFHLTDHPIPSNLPLSAESTALSLIALPRHQKQLLFPSNWPLGHEIDDDGDESLCLDPSLSEFRDFAAELERLGLKVLEELASAVGFDSPTRDPLSSLLWISDGARKPGRVYPYAVGLHYQIRTRKQTLLTDSGRVTVSWLAGSVLVTLGDIAQVWSNGKLKKVRGRPFPCSLDENPNNDPGINMSLLITLPAESIVRPLLPNLISDDDDDNGEGDATNKKEGEKRLFNSLPDDLLIKILSRLTLKEAGVTSVLSRRWCYLWTNVARLDFDVDDKLVSIAADLKLRIPERKKYVNWVNRVMRQHRGPVLDLVRICFILDKSSSGAIDNWVKFAIAKRVQRLELDLLGNEETRRWLTYNYTFPYKPSMLNWLKGLKALSLKCVNVSKETLDCFLLRCPELQSFSLHSAEGLKSVKVDGFKLPRLKCLEINCCQGIETIEISNSNIVSFSYVGHVIDLVLSNVPMLVDVSVMEGHSALQTNVFGQLSCCLYQIEILTLGIHHTKKDTENFSFPVLPGLKELILNVGAWDDDSLLEFAYFIQSCPNLKSFAMKLRWMSIVSTLKRTEMRRAPKCAHEHLKLVEIGGYYGRTSDAELAIFFVENAVALQKIVIDPRNQVQNRLPLGDVQIKRHETARKHAMEHLKSKISPQLELVIL</sequence>
<protein>
    <recommendedName>
        <fullName evidence="2">F-box domain-containing protein</fullName>
    </recommendedName>
</protein>
<dbReference type="InterPro" id="IPR053772">
    <property type="entry name" value="At1g61320/At1g61330-like"/>
</dbReference>
<name>A0A8X8WIH4_SALSN</name>
<dbReference type="InterPro" id="IPR001810">
    <property type="entry name" value="F-box_dom"/>
</dbReference>
<evidence type="ECO:0000256" key="1">
    <source>
        <dbReference type="SAM" id="MobiDB-lite"/>
    </source>
</evidence>
<gene>
    <name evidence="3" type="ORF">SASPL_146008</name>
</gene>
<dbReference type="CDD" id="cd22160">
    <property type="entry name" value="F-box_AtFBL13-like"/>
    <property type="match status" value="1"/>
</dbReference>
<dbReference type="InterPro" id="IPR036047">
    <property type="entry name" value="F-box-like_dom_sf"/>
</dbReference>
<dbReference type="Pfam" id="PF00646">
    <property type="entry name" value="F-box"/>
    <property type="match status" value="1"/>
</dbReference>
<dbReference type="PANTHER" id="PTHR34145:SF79">
    <property type="entry name" value="F-BOX DOMAIN, FBD DOMAIN, LEUCINE-RICH REPEAT DOMAIN SUPERFAMILY"/>
    <property type="match status" value="1"/>
</dbReference>
<comment type="caution">
    <text evidence="3">The sequence shown here is derived from an EMBL/GenBank/DDBJ whole genome shotgun (WGS) entry which is preliminary data.</text>
</comment>
<dbReference type="SUPFAM" id="SSF51197">
    <property type="entry name" value="Clavaminate synthase-like"/>
    <property type="match status" value="1"/>
</dbReference>
<dbReference type="InterPro" id="IPR053781">
    <property type="entry name" value="F-box_AtFBL13-like"/>
</dbReference>
<evidence type="ECO:0000259" key="2">
    <source>
        <dbReference type="SMART" id="SM00256"/>
    </source>
</evidence>
<feature type="region of interest" description="Disordered" evidence="1">
    <location>
        <begin position="1"/>
        <end position="78"/>
    </location>
</feature>
<feature type="compositionally biased region" description="Low complexity" evidence="1">
    <location>
        <begin position="30"/>
        <end position="63"/>
    </location>
</feature>
<dbReference type="Pfam" id="PF23622">
    <property type="entry name" value="LRR_At1g61320_AtMIF1"/>
    <property type="match status" value="1"/>
</dbReference>
<dbReference type="InterPro" id="IPR055357">
    <property type="entry name" value="LRR_At1g61320_AtMIF1"/>
</dbReference>
<accession>A0A8X8WIH4</accession>
<evidence type="ECO:0000313" key="4">
    <source>
        <dbReference type="Proteomes" id="UP000298416"/>
    </source>
</evidence>
<proteinExistence type="predicted"/>
<dbReference type="PANTHER" id="PTHR34145">
    <property type="entry name" value="OS02G0105600 PROTEIN"/>
    <property type="match status" value="1"/>
</dbReference>
<organism evidence="3">
    <name type="scientific">Salvia splendens</name>
    <name type="common">Scarlet sage</name>
    <dbReference type="NCBI Taxonomy" id="180675"/>
    <lineage>
        <taxon>Eukaryota</taxon>
        <taxon>Viridiplantae</taxon>
        <taxon>Streptophyta</taxon>
        <taxon>Embryophyta</taxon>
        <taxon>Tracheophyta</taxon>
        <taxon>Spermatophyta</taxon>
        <taxon>Magnoliopsida</taxon>
        <taxon>eudicotyledons</taxon>
        <taxon>Gunneridae</taxon>
        <taxon>Pentapetalae</taxon>
        <taxon>asterids</taxon>
        <taxon>lamiids</taxon>
        <taxon>Lamiales</taxon>
        <taxon>Lamiaceae</taxon>
        <taxon>Nepetoideae</taxon>
        <taxon>Mentheae</taxon>
        <taxon>Salviinae</taxon>
        <taxon>Salvia</taxon>
        <taxon>Salvia subgen. Calosphace</taxon>
        <taxon>core Calosphace</taxon>
    </lineage>
</organism>
<dbReference type="Gene3D" id="3.80.10.10">
    <property type="entry name" value="Ribonuclease Inhibitor"/>
    <property type="match status" value="1"/>
</dbReference>